<dbReference type="InterPro" id="IPR042178">
    <property type="entry name" value="Serpin_sf_1"/>
</dbReference>
<evidence type="ECO:0000259" key="11">
    <source>
        <dbReference type="SMART" id="SM00093"/>
    </source>
</evidence>
<feature type="domain" description="Serpin" evidence="11">
    <location>
        <begin position="39"/>
        <end position="397"/>
    </location>
</feature>
<reference evidence="12" key="2">
    <citation type="submission" date="2025-08" db="UniProtKB">
        <authorList>
            <consortium name="Ensembl"/>
        </authorList>
    </citation>
    <scope>IDENTIFICATION</scope>
</reference>
<name>W5NBY2_LEPOC</name>
<dbReference type="SMART" id="SM00093">
    <property type="entry name" value="SERPIN"/>
    <property type="match status" value="1"/>
</dbReference>
<dbReference type="AlphaFoldDB" id="W5NBY2"/>
<sequence>AMAFKAAVVSFLIGIVVAEPVALKAPTSVLSESTVNLGLNLYHTMVKDPSLKSENILFSPVVVATSLGVMSLGAKDKTASQVKSLLRVNLHEDKLHPAFSELFNDVSNETARNTTWKVGSRLYGPTSAELRQEFVEKSRKHYRHDHSKINFRDKRNALKSINEWAAENTGGRLSEITRDLPGSDGAMFVNAMHFKPHWGEAFHHKMVDNRGFLMSKTHSVSVPMMHRTGFYKYYEDEVNQLQIVEMPLGHRQTSMMIIMPFHVEPLERLEKMLTKEQLSVWSNKLQERAVAVSLPKINVDVNHELQKHLQELGLAEAVDKSKADFSGMTGKKDLHLSNFLHATAFDLDTDGNPFDQDIYGREEMRSPKLFYVDHPFIFLIQDKKTNSILLIGRLVKPNGDGNHDEL</sequence>
<evidence type="ECO:0000256" key="2">
    <source>
        <dbReference type="ARBA" id="ARBA00013551"/>
    </source>
</evidence>
<accession>W5NBY2</accession>
<evidence type="ECO:0000313" key="12">
    <source>
        <dbReference type="Ensembl" id="ENSLOCP00000018141.1"/>
    </source>
</evidence>
<dbReference type="Ensembl" id="ENSLOCT00000018173.1">
    <property type="protein sequence ID" value="ENSLOCP00000018141.1"/>
    <property type="gene ID" value="ENSLOCG00000014734.1"/>
</dbReference>
<dbReference type="PANTHER" id="PTHR11461">
    <property type="entry name" value="SERINE PROTEASE INHIBITOR, SERPIN"/>
    <property type="match status" value="1"/>
</dbReference>
<keyword evidence="3 10" id="KW-0732">Signal</keyword>
<dbReference type="Bgee" id="ENSLOCG00000014734">
    <property type="expression patterns" value="Expressed in bone element and 11 other cell types or tissues"/>
</dbReference>
<evidence type="ECO:0000256" key="8">
    <source>
        <dbReference type="ARBA" id="ARBA00030441"/>
    </source>
</evidence>
<dbReference type="InterPro" id="IPR000215">
    <property type="entry name" value="Serpin_fam"/>
</dbReference>
<evidence type="ECO:0000256" key="6">
    <source>
        <dbReference type="ARBA" id="ARBA00023186"/>
    </source>
</evidence>
<comment type="function">
    <text evidence="7">Binds specifically to collagen. Could be involved as a chaperone in the biosynthetic pathway of collagen.</text>
</comment>
<keyword evidence="4" id="KW-0256">Endoplasmic reticulum</keyword>
<dbReference type="EMBL" id="AHAT01015643">
    <property type="status" value="NOT_ANNOTATED_CDS"/>
    <property type="molecule type" value="Genomic_DNA"/>
</dbReference>
<dbReference type="GO" id="GO:0004867">
    <property type="term" value="F:serine-type endopeptidase inhibitor activity"/>
    <property type="evidence" value="ECO:0000318"/>
    <property type="project" value="GO_Central"/>
</dbReference>
<comment type="similarity">
    <text evidence="1 9">Belongs to the serpin family.</text>
</comment>
<dbReference type="SUPFAM" id="SSF56574">
    <property type="entry name" value="Serpins"/>
    <property type="match status" value="1"/>
</dbReference>
<evidence type="ECO:0000256" key="4">
    <source>
        <dbReference type="ARBA" id="ARBA00022824"/>
    </source>
</evidence>
<dbReference type="GO" id="GO:0030199">
    <property type="term" value="P:collagen fibril organization"/>
    <property type="evidence" value="ECO:0000318"/>
    <property type="project" value="GO_Central"/>
</dbReference>
<evidence type="ECO:0000256" key="5">
    <source>
        <dbReference type="ARBA" id="ARBA00023180"/>
    </source>
</evidence>
<reference evidence="12" key="3">
    <citation type="submission" date="2025-09" db="UniProtKB">
        <authorList>
            <consortium name="Ensembl"/>
        </authorList>
    </citation>
    <scope>IDENTIFICATION</scope>
</reference>
<dbReference type="OMA" id="RHDHSKI"/>
<dbReference type="PANTHER" id="PTHR11461:SF27">
    <property type="entry name" value="SERPIN H1"/>
    <property type="match status" value="1"/>
</dbReference>
<reference evidence="13" key="1">
    <citation type="submission" date="2011-12" db="EMBL/GenBank/DDBJ databases">
        <title>The Draft Genome of Lepisosteus oculatus.</title>
        <authorList>
            <consortium name="The Broad Institute Genome Assembly &amp; Analysis Group"/>
            <consortium name="Computational R&amp;D Group"/>
            <consortium name="and Sequencing Platform"/>
            <person name="Di Palma F."/>
            <person name="Alfoldi J."/>
            <person name="Johnson J."/>
            <person name="Berlin A."/>
            <person name="Gnerre S."/>
            <person name="Jaffe D."/>
            <person name="MacCallum I."/>
            <person name="Young S."/>
            <person name="Walker B.J."/>
            <person name="Lander E.S."/>
            <person name="Lindblad-Toh K."/>
        </authorList>
    </citation>
    <scope>NUCLEOTIDE SEQUENCE [LARGE SCALE GENOMIC DNA]</scope>
</reference>
<dbReference type="GO" id="GO:0005615">
    <property type="term" value="C:extracellular space"/>
    <property type="evidence" value="ECO:0007669"/>
    <property type="project" value="InterPro"/>
</dbReference>
<evidence type="ECO:0000256" key="7">
    <source>
        <dbReference type="ARBA" id="ARBA00025405"/>
    </source>
</evidence>
<evidence type="ECO:0000256" key="1">
    <source>
        <dbReference type="ARBA" id="ARBA00009500"/>
    </source>
</evidence>
<dbReference type="InterPro" id="IPR042185">
    <property type="entry name" value="Serpin_sf_2"/>
</dbReference>
<feature type="signal peptide" evidence="10">
    <location>
        <begin position="1"/>
        <end position="18"/>
    </location>
</feature>
<dbReference type="InterPro" id="IPR023796">
    <property type="entry name" value="Serpin_dom"/>
</dbReference>
<evidence type="ECO:0000256" key="3">
    <source>
        <dbReference type="ARBA" id="ARBA00022729"/>
    </source>
</evidence>
<dbReference type="PROSITE" id="PS00284">
    <property type="entry name" value="SERPIN"/>
    <property type="match status" value="1"/>
</dbReference>
<keyword evidence="6" id="KW-0143">Chaperone</keyword>
<dbReference type="Gene3D" id="2.30.39.10">
    <property type="entry name" value="Alpha-1-antitrypsin, domain 1"/>
    <property type="match status" value="1"/>
</dbReference>
<dbReference type="HOGENOM" id="CLU_023330_2_0_1"/>
<dbReference type="GO" id="GO:0005783">
    <property type="term" value="C:endoplasmic reticulum"/>
    <property type="evidence" value="ECO:0000318"/>
    <property type="project" value="GO_Central"/>
</dbReference>
<dbReference type="InterPro" id="IPR036186">
    <property type="entry name" value="Serpin_sf"/>
</dbReference>
<evidence type="ECO:0000256" key="10">
    <source>
        <dbReference type="SAM" id="SignalP"/>
    </source>
</evidence>
<dbReference type="InterPro" id="IPR023795">
    <property type="entry name" value="Serpin_CS"/>
</dbReference>
<feature type="chain" id="PRO_5004869136" description="Serpin H1" evidence="10">
    <location>
        <begin position="19"/>
        <end position="406"/>
    </location>
</feature>
<dbReference type="InParanoid" id="W5NBY2"/>
<dbReference type="Gene3D" id="3.30.497.10">
    <property type="entry name" value="Antithrombin, subunit I, domain 2"/>
    <property type="match status" value="1"/>
</dbReference>
<keyword evidence="5" id="KW-0325">Glycoprotein</keyword>
<dbReference type="GeneTree" id="ENSGT00940000156163"/>
<dbReference type="STRING" id="7918.ENSLOCP00000018141"/>
<proteinExistence type="inferred from homology"/>
<evidence type="ECO:0000256" key="9">
    <source>
        <dbReference type="RuleBase" id="RU000411"/>
    </source>
</evidence>
<protein>
    <recommendedName>
        <fullName evidence="2">Serpin H1</fullName>
    </recommendedName>
    <alternativeName>
        <fullName evidence="8">Collagen-binding protein</fullName>
    </alternativeName>
</protein>
<dbReference type="Pfam" id="PF00079">
    <property type="entry name" value="Serpin"/>
    <property type="match status" value="1"/>
</dbReference>
<organism evidence="12 13">
    <name type="scientific">Lepisosteus oculatus</name>
    <name type="common">Spotted gar</name>
    <dbReference type="NCBI Taxonomy" id="7918"/>
    <lineage>
        <taxon>Eukaryota</taxon>
        <taxon>Metazoa</taxon>
        <taxon>Chordata</taxon>
        <taxon>Craniata</taxon>
        <taxon>Vertebrata</taxon>
        <taxon>Euteleostomi</taxon>
        <taxon>Actinopterygii</taxon>
        <taxon>Neopterygii</taxon>
        <taxon>Holostei</taxon>
        <taxon>Semionotiformes</taxon>
        <taxon>Lepisosteidae</taxon>
        <taxon>Lepisosteus</taxon>
    </lineage>
</organism>
<dbReference type="Proteomes" id="UP000018468">
    <property type="component" value="Linkage group LG7"/>
</dbReference>
<dbReference type="eggNOG" id="KOG2392">
    <property type="taxonomic scope" value="Eukaryota"/>
</dbReference>
<keyword evidence="13" id="KW-1185">Reference proteome</keyword>
<evidence type="ECO:0000313" key="13">
    <source>
        <dbReference type="Proteomes" id="UP000018468"/>
    </source>
</evidence>